<accession>A0A8C5WLB2</accession>
<reference evidence="1" key="1">
    <citation type="submission" date="2025-08" db="UniProtKB">
        <authorList>
            <consortium name="Ensembl"/>
        </authorList>
    </citation>
    <scope>IDENTIFICATION</scope>
</reference>
<protein>
    <submittedName>
        <fullName evidence="1">Uncharacterized protein</fullName>
    </submittedName>
</protein>
<reference evidence="1" key="2">
    <citation type="submission" date="2025-09" db="UniProtKB">
        <authorList>
            <consortium name="Ensembl"/>
        </authorList>
    </citation>
    <scope>IDENTIFICATION</scope>
</reference>
<keyword evidence="2" id="KW-1185">Reference proteome</keyword>
<proteinExistence type="predicted"/>
<dbReference type="Ensembl" id="ENSLLET00000048697.1">
    <property type="protein sequence ID" value="ENSLLEP00000046848.1"/>
    <property type="gene ID" value="ENSLLEG00000029654.1"/>
</dbReference>
<dbReference type="GeneTree" id="ENSGT00940000167353"/>
<name>A0A8C5WLB2_9ANUR</name>
<dbReference type="OrthoDB" id="10006090at2759"/>
<dbReference type="PANTHER" id="PTHR33504:SF1">
    <property type="entry name" value="FAMILY WITH SEQUENCE SIMILARITY 90, MEMBER A1B"/>
    <property type="match status" value="1"/>
</dbReference>
<dbReference type="AlphaFoldDB" id="A0A8C5WLB2"/>
<dbReference type="Proteomes" id="UP000694569">
    <property type="component" value="Unplaced"/>
</dbReference>
<evidence type="ECO:0000313" key="1">
    <source>
        <dbReference type="Ensembl" id="ENSLLEP00000046848.1"/>
    </source>
</evidence>
<sequence>MQCKVRFRFAGCEFPPFIVFKIFRCSGGYGSQYLSGKRIINASSEAAGNACKLMGHRTYYEQMICDELEHQQHRITDMVDVATLKDYMQYLSHLDETPAHMGGRDNCWRRLSLKNMPRTTIIYDIVDFAESGTLSDRLKQEMTLLLQVPHNEEVQRRQLRAMTQIRSPVPPPPSAISTHWSSLQTEALSHSSRRSHRARSKVAKLRRIYGLERQPEDSTYDTTGISSKQIYRKENLDQAVFSDEDWDEEAQKLYEWSQGLSTEDT</sequence>
<dbReference type="PANTHER" id="PTHR33504">
    <property type="entry name" value="NADH DEHYDROGENASE (UBIQUINONE) 1 BETA SUBCOMPLEX, 4"/>
    <property type="match status" value="1"/>
</dbReference>
<evidence type="ECO:0000313" key="2">
    <source>
        <dbReference type="Proteomes" id="UP000694569"/>
    </source>
</evidence>
<organism evidence="1 2">
    <name type="scientific">Leptobrachium leishanense</name>
    <name type="common">Leishan spiny toad</name>
    <dbReference type="NCBI Taxonomy" id="445787"/>
    <lineage>
        <taxon>Eukaryota</taxon>
        <taxon>Metazoa</taxon>
        <taxon>Chordata</taxon>
        <taxon>Craniata</taxon>
        <taxon>Vertebrata</taxon>
        <taxon>Euteleostomi</taxon>
        <taxon>Amphibia</taxon>
        <taxon>Batrachia</taxon>
        <taxon>Anura</taxon>
        <taxon>Pelobatoidea</taxon>
        <taxon>Megophryidae</taxon>
        <taxon>Leptobrachium</taxon>
    </lineage>
</organism>